<sequence>MFERSSRYGNVDRRTTWGATYKRMFRSVYPPKPWQQVEDRAFKNATEYDTMLMRSVEPQSIAARPSPLSEFRSSKRVSIDESEARSLLSKRPSESGSAQLHNAVDDDDVRDYIQDIMKREFRDECKNVTIRQLNHHPEAVFNKTLKISGPEKVVVTEC</sequence>
<protein>
    <submittedName>
        <fullName evidence="1">Uncharacterized protein</fullName>
    </submittedName>
</protein>
<dbReference type="OrthoDB" id="5837449at2759"/>
<dbReference type="EMBL" id="UYYB01107594">
    <property type="protein sequence ID" value="VDM80169.1"/>
    <property type="molecule type" value="Genomic_DNA"/>
</dbReference>
<organism evidence="1 2">
    <name type="scientific">Strongylus vulgaris</name>
    <name type="common">Blood worm</name>
    <dbReference type="NCBI Taxonomy" id="40348"/>
    <lineage>
        <taxon>Eukaryota</taxon>
        <taxon>Metazoa</taxon>
        <taxon>Ecdysozoa</taxon>
        <taxon>Nematoda</taxon>
        <taxon>Chromadorea</taxon>
        <taxon>Rhabditida</taxon>
        <taxon>Rhabditina</taxon>
        <taxon>Rhabditomorpha</taxon>
        <taxon>Strongyloidea</taxon>
        <taxon>Strongylidae</taxon>
        <taxon>Strongylus</taxon>
    </lineage>
</organism>
<keyword evidence="2" id="KW-1185">Reference proteome</keyword>
<dbReference type="Proteomes" id="UP000270094">
    <property type="component" value="Unassembled WGS sequence"/>
</dbReference>
<evidence type="ECO:0000313" key="1">
    <source>
        <dbReference type="EMBL" id="VDM80169.1"/>
    </source>
</evidence>
<name>A0A3P7JK42_STRVU</name>
<proteinExistence type="predicted"/>
<evidence type="ECO:0000313" key="2">
    <source>
        <dbReference type="Proteomes" id="UP000270094"/>
    </source>
</evidence>
<accession>A0A3P7JK42</accession>
<reference evidence="1 2" key="1">
    <citation type="submission" date="2018-11" db="EMBL/GenBank/DDBJ databases">
        <authorList>
            <consortium name="Pathogen Informatics"/>
        </authorList>
    </citation>
    <scope>NUCLEOTIDE SEQUENCE [LARGE SCALE GENOMIC DNA]</scope>
</reference>
<gene>
    <name evidence="1" type="ORF">SVUK_LOCUS15167</name>
</gene>
<dbReference type="AlphaFoldDB" id="A0A3P7JK42"/>